<evidence type="ECO:0000256" key="4">
    <source>
        <dbReference type="PROSITE-ProRule" id="PRU00803"/>
    </source>
</evidence>
<sequence length="236" mass="26315">MMGFSAVGVQALERDENILLGAPGYRDFSGTVIRQWTDNREEQLELEKLLEVVDSRLPTFNSYLGYAITTGFFDANLEYVVIGAPRHRHFDGKVLIHPLSDFSERKRNRFQGYLIEVNGKPEAKGEYFGASLLALDINNDKFDDLIVGAPLYSTNRDRDIGRIYGTEFIKEELITGHKSGGRFGSAMSSSDINLDGYRDAIIGAPYESNSDGSMGAVYIYMGSELGLNLKFRRIGA</sequence>
<dbReference type="GO" id="GO:0033627">
    <property type="term" value="P:cell adhesion mediated by integrin"/>
    <property type="evidence" value="ECO:0007669"/>
    <property type="project" value="TreeGrafter"/>
</dbReference>
<dbReference type="InterPro" id="IPR013517">
    <property type="entry name" value="FG-GAP"/>
</dbReference>
<organism evidence="6">
    <name type="scientific">Medioppia subpectinata</name>
    <dbReference type="NCBI Taxonomy" id="1979941"/>
    <lineage>
        <taxon>Eukaryota</taxon>
        <taxon>Metazoa</taxon>
        <taxon>Ecdysozoa</taxon>
        <taxon>Arthropoda</taxon>
        <taxon>Chelicerata</taxon>
        <taxon>Arachnida</taxon>
        <taxon>Acari</taxon>
        <taxon>Acariformes</taxon>
        <taxon>Sarcoptiformes</taxon>
        <taxon>Oribatida</taxon>
        <taxon>Brachypylina</taxon>
        <taxon>Oppioidea</taxon>
        <taxon>Oppiidae</taxon>
        <taxon>Medioppia</taxon>
    </lineage>
</organism>
<accession>A0A7R9LRP5</accession>
<dbReference type="GO" id="GO:0009897">
    <property type="term" value="C:external side of plasma membrane"/>
    <property type="evidence" value="ECO:0007669"/>
    <property type="project" value="TreeGrafter"/>
</dbReference>
<evidence type="ECO:0000256" key="1">
    <source>
        <dbReference type="ARBA" id="ARBA00022729"/>
    </source>
</evidence>
<proteinExistence type="inferred from homology"/>
<dbReference type="GO" id="GO:0007160">
    <property type="term" value="P:cell-matrix adhesion"/>
    <property type="evidence" value="ECO:0007669"/>
    <property type="project" value="TreeGrafter"/>
</dbReference>
<keyword evidence="3" id="KW-0325">Glycoprotein</keyword>
<evidence type="ECO:0000313" key="7">
    <source>
        <dbReference type="Proteomes" id="UP000759131"/>
    </source>
</evidence>
<dbReference type="InterPro" id="IPR028994">
    <property type="entry name" value="Integrin_alpha_N"/>
</dbReference>
<evidence type="ECO:0000256" key="2">
    <source>
        <dbReference type="ARBA" id="ARBA00022737"/>
    </source>
</evidence>
<keyword evidence="7" id="KW-1185">Reference proteome</keyword>
<dbReference type="PANTHER" id="PTHR23220:SF133">
    <property type="entry name" value="INTEGRIN ALPHA-PS2"/>
    <property type="match status" value="1"/>
</dbReference>
<keyword evidence="5" id="KW-0675">Receptor</keyword>
<dbReference type="PRINTS" id="PR01185">
    <property type="entry name" value="INTEGRINA"/>
</dbReference>
<evidence type="ECO:0000256" key="5">
    <source>
        <dbReference type="RuleBase" id="RU003762"/>
    </source>
</evidence>
<dbReference type="GO" id="GO:0008305">
    <property type="term" value="C:integrin complex"/>
    <property type="evidence" value="ECO:0007669"/>
    <property type="project" value="InterPro"/>
</dbReference>
<keyword evidence="2" id="KW-0677">Repeat</keyword>
<protein>
    <submittedName>
        <fullName evidence="6">Uncharacterized protein</fullName>
    </submittedName>
</protein>
<comment type="similarity">
    <text evidence="5">Belongs to the integrin alpha chain family.</text>
</comment>
<dbReference type="PROSITE" id="PS51470">
    <property type="entry name" value="FG_GAP"/>
    <property type="match status" value="2"/>
</dbReference>
<keyword evidence="1" id="KW-0732">Signal</keyword>
<reference evidence="6" key="1">
    <citation type="submission" date="2020-11" db="EMBL/GenBank/DDBJ databases">
        <authorList>
            <person name="Tran Van P."/>
        </authorList>
    </citation>
    <scope>NUCLEOTIDE SEQUENCE</scope>
</reference>
<evidence type="ECO:0000313" key="6">
    <source>
        <dbReference type="EMBL" id="CAD7646670.1"/>
    </source>
</evidence>
<dbReference type="OrthoDB" id="5573735at2759"/>
<dbReference type="PANTHER" id="PTHR23220">
    <property type="entry name" value="INTEGRIN ALPHA"/>
    <property type="match status" value="1"/>
</dbReference>
<keyword evidence="5" id="KW-0130">Cell adhesion</keyword>
<dbReference type="Pfam" id="PF01839">
    <property type="entry name" value="FG-GAP"/>
    <property type="match status" value="2"/>
</dbReference>
<dbReference type="GO" id="GO:0005178">
    <property type="term" value="F:integrin binding"/>
    <property type="evidence" value="ECO:0007669"/>
    <property type="project" value="TreeGrafter"/>
</dbReference>
<feature type="repeat" description="FG-GAP" evidence="4">
    <location>
        <begin position="169"/>
        <end position="229"/>
    </location>
</feature>
<dbReference type="EMBL" id="CAJPIZ010037520">
    <property type="protein sequence ID" value="CAG2121140.1"/>
    <property type="molecule type" value="Genomic_DNA"/>
</dbReference>
<name>A0A7R9LRP5_9ACAR</name>
<dbReference type="SUPFAM" id="SSF69318">
    <property type="entry name" value="Integrin alpha N-terminal domain"/>
    <property type="match status" value="1"/>
</dbReference>
<dbReference type="SMART" id="SM00191">
    <property type="entry name" value="Int_alpha"/>
    <property type="match status" value="3"/>
</dbReference>
<dbReference type="EMBL" id="OC892095">
    <property type="protein sequence ID" value="CAD7646670.1"/>
    <property type="molecule type" value="Genomic_DNA"/>
</dbReference>
<dbReference type="InterPro" id="IPR000413">
    <property type="entry name" value="Integrin_alpha"/>
</dbReference>
<dbReference type="GO" id="GO:0098609">
    <property type="term" value="P:cell-cell adhesion"/>
    <property type="evidence" value="ECO:0007669"/>
    <property type="project" value="TreeGrafter"/>
</dbReference>
<dbReference type="AlphaFoldDB" id="A0A7R9LRP5"/>
<feature type="non-terminal residue" evidence="6">
    <location>
        <position position="236"/>
    </location>
</feature>
<comment type="subcellular location">
    <subcellularLocation>
        <location evidence="5">Membrane</location>
        <topology evidence="5">Single-pass type I membrane protein</topology>
    </subcellularLocation>
</comment>
<dbReference type="Gene3D" id="2.130.10.130">
    <property type="entry name" value="Integrin alpha, N-terminal"/>
    <property type="match status" value="1"/>
</dbReference>
<dbReference type="Proteomes" id="UP000759131">
    <property type="component" value="Unassembled WGS sequence"/>
</dbReference>
<dbReference type="GO" id="GO:0007229">
    <property type="term" value="P:integrin-mediated signaling pathway"/>
    <property type="evidence" value="ECO:0007669"/>
    <property type="project" value="UniProtKB-KW"/>
</dbReference>
<gene>
    <name evidence="6" type="ORF">OSB1V03_LOCUS21086</name>
</gene>
<keyword evidence="5" id="KW-0401">Integrin</keyword>
<evidence type="ECO:0000256" key="3">
    <source>
        <dbReference type="ARBA" id="ARBA00023180"/>
    </source>
</evidence>
<feature type="repeat" description="FG-GAP" evidence="4">
    <location>
        <begin position="114"/>
        <end position="168"/>
    </location>
</feature>
<dbReference type="InterPro" id="IPR013519">
    <property type="entry name" value="Int_alpha_beta-p"/>
</dbReference>